<dbReference type="OrthoDB" id="387093at2759"/>
<evidence type="ECO:0000256" key="1">
    <source>
        <dbReference type="SAM" id="SignalP"/>
    </source>
</evidence>
<accession>A0A1E1WHB1</accession>
<feature type="non-terminal residue" evidence="2">
    <location>
        <position position="147"/>
    </location>
</feature>
<protein>
    <recommendedName>
        <fullName evidence="3">Cystatin domain-containing protein</fullName>
    </recommendedName>
</protein>
<gene>
    <name evidence="2" type="ORF">g.3323</name>
</gene>
<name>A0A1E1WHB1_PECGO</name>
<sequence>MKLLLFFVFKFILVYFCLCEISDEEKTKLANSVVQYLNNLPDQSVVYEEGEFLGSQTLPNNEYLVEVKVRASDANNVYISKSLNCTATVKYEAEQDPTVSTAQCTNYIETSTDNMEELVTDLTTMSRGPVELDNEVQMNNSVTSGEQ</sequence>
<dbReference type="EMBL" id="GDQN01004682">
    <property type="protein sequence ID" value="JAT86372.1"/>
    <property type="molecule type" value="Transcribed_RNA"/>
</dbReference>
<evidence type="ECO:0000313" key="2">
    <source>
        <dbReference type="EMBL" id="JAT86372.1"/>
    </source>
</evidence>
<feature type="chain" id="PRO_5009115367" description="Cystatin domain-containing protein" evidence="1">
    <location>
        <begin position="20"/>
        <end position="147"/>
    </location>
</feature>
<feature type="signal peptide" evidence="1">
    <location>
        <begin position="1"/>
        <end position="19"/>
    </location>
</feature>
<keyword evidence="1" id="KW-0732">Signal</keyword>
<reference evidence="2" key="1">
    <citation type="submission" date="2015-09" db="EMBL/GenBank/DDBJ databases">
        <title>De novo assembly of Pectinophora gossypiella (Pink Bollworm) gut transcriptome.</title>
        <authorList>
            <person name="Tassone E.E."/>
        </authorList>
    </citation>
    <scope>NUCLEOTIDE SEQUENCE</scope>
</reference>
<organism evidence="2">
    <name type="scientific">Pectinophora gossypiella</name>
    <name type="common">Cotton pink bollworm</name>
    <name type="synonym">Depressaria gossypiella</name>
    <dbReference type="NCBI Taxonomy" id="13191"/>
    <lineage>
        <taxon>Eukaryota</taxon>
        <taxon>Metazoa</taxon>
        <taxon>Ecdysozoa</taxon>
        <taxon>Arthropoda</taxon>
        <taxon>Hexapoda</taxon>
        <taxon>Insecta</taxon>
        <taxon>Pterygota</taxon>
        <taxon>Neoptera</taxon>
        <taxon>Endopterygota</taxon>
        <taxon>Lepidoptera</taxon>
        <taxon>Glossata</taxon>
        <taxon>Ditrysia</taxon>
        <taxon>Gelechioidea</taxon>
        <taxon>Gelechiidae</taxon>
        <taxon>Apatetrinae</taxon>
        <taxon>Pectinophora</taxon>
    </lineage>
</organism>
<proteinExistence type="predicted"/>
<dbReference type="AlphaFoldDB" id="A0A1E1WHB1"/>
<evidence type="ECO:0008006" key="3">
    <source>
        <dbReference type="Google" id="ProtNLM"/>
    </source>
</evidence>